<gene>
    <name evidence="2" type="ORF">N7494_000551</name>
</gene>
<accession>A0AAD6GJY0</accession>
<feature type="region of interest" description="Disordered" evidence="1">
    <location>
        <begin position="1"/>
        <end position="55"/>
    </location>
</feature>
<evidence type="ECO:0000313" key="2">
    <source>
        <dbReference type="EMBL" id="KAJ5556636.1"/>
    </source>
</evidence>
<evidence type="ECO:0000256" key="1">
    <source>
        <dbReference type="SAM" id="MobiDB-lite"/>
    </source>
</evidence>
<feature type="compositionally biased region" description="Polar residues" evidence="1">
    <location>
        <begin position="235"/>
        <end position="256"/>
    </location>
</feature>
<proteinExistence type="predicted"/>
<feature type="compositionally biased region" description="Polar residues" evidence="1">
    <location>
        <begin position="17"/>
        <end position="30"/>
    </location>
</feature>
<feature type="region of interest" description="Disordered" evidence="1">
    <location>
        <begin position="228"/>
        <end position="257"/>
    </location>
</feature>
<dbReference type="EMBL" id="JAQIZZ010000001">
    <property type="protein sequence ID" value="KAJ5556636.1"/>
    <property type="molecule type" value="Genomic_DNA"/>
</dbReference>
<feature type="compositionally biased region" description="Basic and acidic residues" evidence="1">
    <location>
        <begin position="31"/>
        <end position="42"/>
    </location>
</feature>
<protein>
    <submittedName>
        <fullName evidence="2">Uncharacterized protein</fullName>
    </submittedName>
</protein>
<comment type="caution">
    <text evidence="2">The sequence shown here is derived from an EMBL/GenBank/DDBJ whole genome shotgun (WGS) entry which is preliminary data.</text>
</comment>
<dbReference type="AlphaFoldDB" id="A0AAD6GJY0"/>
<sequence>MMSKKPPSATNDERDSSTSTLLVNADQTQRAQDEPNQKRSQLEDENLPISAPSGTSVFTARNANLATNIRFVDALQTHLNDEPNHHSLSHIGVSSMGVLPGQTRDDQDPQSFQAPPQPAAGDDPYFGRHKPDDQGYAQAFFQPIQPIAEAHFNDHGLEDQNCAQAFFQPIQPIAEAHFNDHQLEDQNCAQAFFQPIQSIAEAHFNDHGLEDQNCAQAFFQPIQPIDAAPFDNRGPNDQNCAQTFPQPLSPTGSNAASEYPAASASDFLSTADFLYHRLGHPCSLRSDELPPTTNLINHQNITGDIHQPSQHISGRSVDYHNIATSVDAGSQYIAVTPTPTAVVAA</sequence>
<reference evidence="2 3" key="1">
    <citation type="journal article" date="2023" name="IMA Fungus">
        <title>Comparative genomic study of the Penicillium genus elucidates a diverse pangenome and 15 lateral gene transfer events.</title>
        <authorList>
            <person name="Petersen C."/>
            <person name="Sorensen T."/>
            <person name="Nielsen M.R."/>
            <person name="Sondergaard T.E."/>
            <person name="Sorensen J.L."/>
            <person name="Fitzpatrick D.A."/>
            <person name="Frisvad J.C."/>
            <person name="Nielsen K.L."/>
        </authorList>
    </citation>
    <scope>NUCLEOTIDE SEQUENCE [LARGE SCALE GENOMIC DNA]</scope>
    <source>
        <strain evidence="2 3">IBT 35679</strain>
    </source>
</reference>
<evidence type="ECO:0000313" key="3">
    <source>
        <dbReference type="Proteomes" id="UP001220324"/>
    </source>
</evidence>
<dbReference type="Proteomes" id="UP001220324">
    <property type="component" value="Unassembled WGS sequence"/>
</dbReference>
<name>A0AAD6GJY0_9EURO</name>
<organism evidence="2 3">
    <name type="scientific">Penicillium frequentans</name>
    <dbReference type="NCBI Taxonomy" id="3151616"/>
    <lineage>
        <taxon>Eukaryota</taxon>
        <taxon>Fungi</taxon>
        <taxon>Dikarya</taxon>
        <taxon>Ascomycota</taxon>
        <taxon>Pezizomycotina</taxon>
        <taxon>Eurotiomycetes</taxon>
        <taxon>Eurotiomycetidae</taxon>
        <taxon>Eurotiales</taxon>
        <taxon>Aspergillaceae</taxon>
        <taxon>Penicillium</taxon>
    </lineage>
</organism>
<feature type="region of interest" description="Disordered" evidence="1">
    <location>
        <begin position="83"/>
        <end position="133"/>
    </location>
</feature>
<keyword evidence="3" id="KW-1185">Reference proteome</keyword>